<evidence type="ECO:0000259" key="9">
    <source>
        <dbReference type="PROSITE" id="PS50110"/>
    </source>
</evidence>
<keyword evidence="3 6" id="KW-0597">Phosphoprotein</keyword>
<dbReference type="InterPro" id="IPR011006">
    <property type="entry name" value="CheY-like_superfamily"/>
</dbReference>
<dbReference type="Proteomes" id="UP001594351">
    <property type="component" value="Unassembled WGS sequence"/>
</dbReference>
<dbReference type="PROSITE" id="PS50113">
    <property type="entry name" value="PAC"/>
    <property type="match status" value="4"/>
</dbReference>
<keyword evidence="4" id="KW-0808">Transferase</keyword>
<feature type="domain" description="PAC" evidence="11">
    <location>
        <begin position="859"/>
        <end position="910"/>
    </location>
</feature>
<dbReference type="Pfam" id="PF00072">
    <property type="entry name" value="Response_reg"/>
    <property type="match status" value="2"/>
</dbReference>
<feature type="coiled-coil region" evidence="7">
    <location>
        <begin position="128"/>
        <end position="162"/>
    </location>
</feature>
<protein>
    <recommendedName>
        <fullName evidence="2">histidine kinase</fullName>
        <ecNumber evidence="2">2.7.13.3</ecNumber>
    </recommendedName>
</protein>
<feature type="domain" description="PAS" evidence="10">
    <location>
        <begin position="911"/>
        <end position="981"/>
    </location>
</feature>
<dbReference type="Pfam" id="PF08448">
    <property type="entry name" value="PAS_4"/>
    <property type="match status" value="2"/>
</dbReference>
<proteinExistence type="predicted"/>
<dbReference type="InterPro" id="IPR003661">
    <property type="entry name" value="HisK_dim/P_dom"/>
</dbReference>
<dbReference type="Gene3D" id="3.30.565.10">
    <property type="entry name" value="Histidine kinase-like ATPase, C-terminal domain"/>
    <property type="match status" value="1"/>
</dbReference>
<dbReference type="EMBL" id="JBHPBY010000149">
    <property type="protein sequence ID" value="MFC1851063.1"/>
    <property type="molecule type" value="Genomic_DNA"/>
</dbReference>
<dbReference type="SMART" id="SM00388">
    <property type="entry name" value="HisKA"/>
    <property type="match status" value="1"/>
</dbReference>
<dbReference type="SMART" id="SM00387">
    <property type="entry name" value="HATPase_c"/>
    <property type="match status" value="1"/>
</dbReference>
<dbReference type="InterPro" id="IPR001789">
    <property type="entry name" value="Sig_transdc_resp-reg_receiver"/>
</dbReference>
<dbReference type="Pfam" id="PF08447">
    <property type="entry name" value="PAS_3"/>
    <property type="match status" value="2"/>
</dbReference>
<dbReference type="CDD" id="cd16922">
    <property type="entry name" value="HATPase_EvgS-ArcB-TorS-like"/>
    <property type="match status" value="1"/>
</dbReference>
<dbReference type="PROSITE" id="PS50112">
    <property type="entry name" value="PAS"/>
    <property type="match status" value="4"/>
</dbReference>
<dbReference type="InterPro" id="IPR035965">
    <property type="entry name" value="PAS-like_dom_sf"/>
</dbReference>
<accession>A0ABV6YXX9</accession>
<gene>
    <name evidence="12" type="ORF">ACFL27_12790</name>
</gene>
<feature type="modified residue" description="4-aspartylphosphate" evidence="6">
    <location>
        <position position="59"/>
    </location>
</feature>
<feature type="domain" description="PAS" evidence="10">
    <location>
        <begin position="538"/>
        <end position="575"/>
    </location>
</feature>
<feature type="domain" description="PAS" evidence="10">
    <location>
        <begin position="287"/>
        <end position="331"/>
    </location>
</feature>
<dbReference type="InterPro" id="IPR003594">
    <property type="entry name" value="HATPase_dom"/>
</dbReference>
<comment type="catalytic activity">
    <reaction evidence="1">
        <text>ATP + protein L-histidine = ADP + protein N-phospho-L-histidine.</text>
        <dbReference type="EC" id="2.7.13.3"/>
    </reaction>
</comment>
<evidence type="ECO:0000256" key="7">
    <source>
        <dbReference type="SAM" id="Coils"/>
    </source>
</evidence>
<evidence type="ECO:0000256" key="1">
    <source>
        <dbReference type="ARBA" id="ARBA00000085"/>
    </source>
</evidence>
<keyword evidence="13" id="KW-1185">Reference proteome</keyword>
<dbReference type="InterPro" id="IPR000700">
    <property type="entry name" value="PAS-assoc_C"/>
</dbReference>
<dbReference type="EC" id="2.7.13.3" evidence="2"/>
<dbReference type="InterPro" id="IPR004358">
    <property type="entry name" value="Sig_transdc_His_kin-like_C"/>
</dbReference>
<dbReference type="InterPro" id="IPR001610">
    <property type="entry name" value="PAC"/>
</dbReference>
<dbReference type="SMART" id="SM00086">
    <property type="entry name" value="PAC"/>
    <property type="match status" value="5"/>
</dbReference>
<evidence type="ECO:0000256" key="5">
    <source>
        <dbReference type="ARBA" id="ARBA00022777"/>
    </source>
</evidence>
<dbReference type="SUPFAM" id="SSF55785">
    <property type="entry name" value="PYP-like sensor domain (PAS domain)"/>
    <property type="match status" value="7"/>
</dbReference>
<evidence type="ECO:0000259" key="11">
    <source>
        <dbReference type="PROSITE" id="PS50113"/>
    </source>
</evidence>
<dbReference type="InterPro" id="IPR005467">
    <property type="entry name" value="His_kinase_dom"/>
</dbReference>
<dbReference type="PROSITE" id="PS50109">
    <property type="entry name" value="HIS_KIN"/>
    <property type="match status" value="1"/>
</dbReference>
<dbReference type="SUPFAM" id="SSF47384">
    <property type="entry name" value="Homodimeric domain of signal transducing histidine kinase"/>
    <property type="match status" value="1"/>
</dbReference>
<reference evidence="12 13" key="1">
    <citation type="submission" date="2024-09" db="EMBL/GenBank/DDBJ databases">
        <title>Laminarin stimulates single cell rates of sulfate reduction while oxygen inhibits transcriptomic activity in coastal marine sediment.</title>
        <authorList>
            <person name="Lindsay M."/>
            <person name="Orcutt B."/>
            <person name="Emerson D."/>
            <person name="Stepanauskas R."/>
            <person name="D'Angelo T."/>
        </authorList>
    </citation>
    <scope>NUCLEOTIDE SEQUENCE [LARGE SCALE GENOMIC DNA]</scope>
    <source>
        <strain evidence="12">SAG AM-311-K15</strain>
    </source>
</reference>
<dbReference type="InterPro" id="IPR000014">
    <property type="entry name" value="PAS"/>
</dbReference>
<evidence type="ECO:0000313" key="13">
    <source>
        <dbReference type="Proteomes" id="UP001594351"/>
    </source>
</evidence>
<feature type="domain" description="PAC" evidence="11">
    <location>
        <begin position="236"/>
        <end position="286"/>
    </location>
</feature>
<comment type="caution">
    <text evidence="12">The sequence shown here is derived from an EMBL/GenBank/DDBJ whole genome shotgun (WGS) entry which is preliminary data.</text>
</comment>
<feature type="domain" description="PAS" evidence="10">
    <location>
        <begin position="159"/>
        <end position="201"/>
    </location>
</feature>
<dbReference type="SUPFAM" id="SSF52172">
    <property type="entry name" value="CheY-like"/>
    <property type="match status" value="2"/>
</dbReference>
<organism evidence="12 13">
    <name type="scientific">candidate division CSSED10-310 bacterium</name>
    <dbReference type="NCBI Taxonomy" id="2855610"/>
    <lineage>
        <taxon>Bacteria</taxon>
        <taxon>Bacteria division CSSED10-310</taxon>
    </lineage>
</organism>
<dbReference type="PROSITE" id="PS50110">
    <property type="entry name" value="RESPONSE_REGULATORY"/>
    <property type="match status" value="2"/>
</dbReference>
<dbReference type="Gene3D" id="1.10.287.130">
    <property type="match status" value="1"/>
</dbReference>
<feature type="domain" description="Histidine kinase" evidence="8">
    <location>
        <begin position="1048"/>
        <end position="1270"/>
    </location>
</feature>
<name>A0ABV6YXX9_UNCC1</name>
<dbReference type="Gene3D" id="2.10.70.100">
    <property type="match status" value="2"/>
</dbReference>
<dbReference type="InterPro" id="IPR036890">
    <property type="entry name" value="HATPase_C_sf"/>
</dbReference>
<dbReference type="Pfam" id="PF00512">
    <property type="entry name" value="HisKA"/>
    <property type="match status" value="1"/>
</dbReference>
<dbReference type="Pfam" id="PF13426">
    <property type="entry name" value="PAS_9"/>
    <property type="match status" value="2"/>
</dbReference>
<dbReference type="NCBIfam" id="TIGR00229">
    <property type="entry name" value="sensory_box"/>
    <property type="match status" value="6"/>
</dbReference>
<evidence type="ECO:0000256" key="4">
    <source>
        <dbReference type="ARBA" id="ARBA00022679"/>
    </source>
</evidence>
<dbReference type="InterPro" id="IPR036097">
    <property type="entry name" value="HisK_dim/P_sf"/>
</dbReference>
<evidence type="ECO:0000256" key="6">
    <source>
        <dbReference type="PROSITE-ProRule" id="PRU00169"/>
    </source>
</evidence>
<dbReference type="Gene3D" id="3.30.450.20">
    <property type="entry name" value="PAS domain"/>
    <property type="match status" value="7"/>
</dbReference>
<dbReference type="SUPFAM" id="SSF55874">
    <property type="entry name" value="ATPase domain of HSP90 chaperone/DNA topoisomerase II/histidine kinase"/>
    <property type="match status" value="1"/>
</dbReference>
<evidence type="ECO:0000313" key="12">
    <source>
        <dbReference type="EMBL" id="MFC1851063.1"/>
    </source>
</evidence>
<feature type="modified residue" description="4-aspartylphosphate" evidence="6">
    <location>
        <position position="1343"/>
    </location>
</feature>
<dbReference type="Pfam" id="PF13188">
    <property type="entry name" value="PAS_8"/>
    <property type="match status" value="1"/>
</dbReference>
<dbReference type="PRINTS" id="PR00344">
    <property type="entry name" value="BCTRLSENSOR"/>
</dbReference>
<dbReference type="CDD" id="cd00082">
    <property type="entry name" value="HisKA"/>
    <property type="match status" value="1"/>
</dbReference>
<evidence type="ECO:0000256" key="2">
    <source>
        <dbReference type="ARBA" id="ARBA00012438"/>
    </source>
</evidence>
<dbReference type="PANTHER" id="PTHR43047:SF64">
    <property type="entry name" value="HISTIDINE KINASE CONTAINING CHEY-HOMOLOGOUS RECEIVER DOMAIN AND PAS DOMAIN-RELATED"/>
    <property type="match status" value="1"/>
</dbReference>
<dbReference type="InterPro" id="IPR013655">
    <property type="entry name" value="PAS_fold_3"/>
</dbReference>
<dbReference type="InterPro" id="IPR013656">
    <property type="entry name" value="PAS_4"/>
</dbReference>
<keyword evidence="5" id="KW-0418">Kinase</keyword>
<dbReference type="SMART" id="SM00448">
    <property type="entry name" value="REC"/>
    <property type="match status" value="2"/>
</dbReference>
<keyword evidence="7" id="KW-0175">Coiled coil</keyword>
<feature type="domain" description="PAC" evidence="11">
    <location>
        <begin position="729"/>
        <end position="784"/>
    </location>
</feature>
<dbReference type="CDD" id="cd17546">
    <property type="entry name" value="REC_hyHK_CKI1_RcsC-like"/>
    <property type="match status" value="1"/>
</dbReference>
<evidence type="ECO:0000259" key="10">
    <source>
        <dbReference type="PROSITE" id="PS50112"/>
    </source>
</evidence>
<dbReference type="CDD" id="cd00130">
    <property type="entry name" value="PAS"/>
    <property type="match status" value="6"/>
</dbReference>
<feature type="domain" description="Response regulatory" evidence="9">
    <location>
        <begin position="10"/>
        <end position="126"/>
    </location>
</feature>
<dbReference type="Pfam" id="PF02518">
    <property type="entry name" value="HATPase_c"/>
    <property type="match status" value="1"/>
</dbReference>
<dbReference type="PANTHER" id="PTHR43047">
    <property type="entry name" value="TWO-COMPONENT HISTIDINE PROTEIN KINASE"/>
    <property type="match status" value="1"/>
</dbReference>
<feature type="domain" description="PAC" evidence="11">
    <location>
        <begin position="484"/>
        <end position="537"/>
    </location>
</feature>
<dbReference type="SMART" id="SM00091">
    <property type="entry name" value="PAS"/>
    <property type="match status" value="6"/>
</dbReference>
<feature type="domain" description="Response regulatory" evidence="9">
    <location>
        <begin position="1294"/>
        <end position="1410"/>
    </location>
</feature>
<dbReference type="Gene3D" id="3.40.50.2300">
    <property type="match status" value="2"/>
</dbReference>
<sequence length="1499" mass="173053">MTLKTADKTSILIIDDEPVSLLMLVEHLENQNVEVLVAENGESGLDQARSLKPDLILLDVILPDIDGFEICRRLKDDAQTHEIPVVFLSILEKPDHKIKAFEVGGIDYLTKPLQLDEAWARVKVHLTISRLQKQLQEKNELLQQEVNERKRAEEALKKSEQSYRSIFDNANDAIFIHEMETGTILNVNQKMLDMFGFKSKEEVVGSFGGKLSSGKTTFTEKEAVTWVREAVRGKPQLFEWHAEKKDGKLFWVEVNLKRVTIGDHDRIVALVRDIDERKKYERELIESEERYRSIFTNELDVISIFEIETRKIVDVNDSFLKLYGYSRDEALQLTVDDISAEPTISQQAVKKSAKVGHVFIPKRRHKTKDGTEITVEISAGPFTWKGRQVMYSVIRDITQRKKTEDDLKDREFWLSESQRAAQIGTYHFDILAGTWKCTDVLESIFGITGAHNKTAAGWLEIVHPEHQEELGQYLTMILTEKCDFDKEYKIIRHSDKSERWVYGRGQLIFNEHGQPINLVGTIQDITEHKLAEIALRESEERFAMVMNSMAALMYVADMETHEILFINQYTRDLFGDIEGKPCWQTLQTGQTGPCSFCSNPELVRNGEPTGGYQWEFLNTVTGRWFNMQDRAIRWIDGSLVRLEIGTDITPLKQAEQALRQREHQLRLITDNSPAYIGYVGIDLRYQFVNKKFEISFNMPREQIIGQHIRDIIGQSNYQYALKYLDIVKSGQPASYINEFSIKQGKRWIKVNYVPDFDEQHKVRGIVVLSYDITEQRSAIEQLQESERQLAETQSIAQLGSWEFDTITQQIKWSEETFRIWGREGRTDPPSIEEYLGTIHPDDVVVLEKSLEEAMQGQAYEIELRHRKPDGTYNHTLTRARPILKDGKVIKLQGSVLDITERKQVEERVRKSEERYRMLLESITDRVYLLDRDWRVLVVNENAERFTSVPKSDLLGEKLTDFFPGTRESVFFNMFQQVMQTGEPGIATDSLRDESGQTWWYEASAYPAPEGVLVIIRDVTERMLAELKLQQAKEAAEVANHAKSDFLASVSHELRTPLNAILGYTQIFQQNQSLMSDFGAQINTIHRSAEHLLHIINDILDLSKIESKKMEIIPEEFHFLDFLQTLVEMSQIQAQRKKIQFNFRGAPDLPTGVLGDETHLHQILLNLLSNAIKYTEQGQVDFTVQNIKCGPAKPDRIRFEVKDTGFGIPAERIKEIFLPFLQLSEHRFHAEGTGLGLSISQRLVHLMGSELNVESRVGLGSTFWFDLDLPAVEGITPRQFAPTHKIIGFRGRERKILIVDDYAENRDILKTMLLPPGFDIAEACDGRDALNQVKGFKPDLILLDLIMPVMDGFEFIKFLREIPEFKVLPVIAISASAFEKTQERSRAEGFDEFITKPFQREELFLCLQTHLRLEWIYEKKARIESVPAETPLIIPSQNDLENLLQLVRQRNITGIRSFNRDLKSRRPENIPFITHIAQFLQNYRFKQLIQFIEQYMNNNV</sequence>
<evidence type="ECO:0000259" key="8">
    <source>
        <dbReference type="PROSITE" id="PS50109"/>
    </source>
</evidence>
<evidence type="ECO:0000256" key="3">
    <source>
        <dbReference type="ARBA" id="ARBA00022553"/>
    </source>
</evidence>